<dbReference type="EMBL" id="ONZF01000006">
    <property type="protein sequence ID" value="SPJ24863.1"/>
    <property type="molecule type" value="Genomic_DNA"/>
</dbReference>
<evidence type="ECO:0000313" key="3">
    <source>
        <dbReference type="EMBL" id="SPJ24863.1"/>
    </source>
</evidence>
<evidence type="ECO:0000256" key="1">
    <source>
        <dbReference type="SAM" id="Coils"/>
    </source>
</evidence>
<protein>
    <submittedName>
        <fullName evidence="3">Uncharacterized protein</fullName>
    </submittedName>
</protein>
<keyword evidence="2" id="KW-0472">Membrane</keyword>
<feature type="transmembrane region" description="Helical" evidence="2">
    <location>
        <begin position="16"/>
        <end position="35"/>
    </location>
</feature>
<feature type="transmembrane region" description="Helical" evidence="2">
    <location>
        <begin position="170"/>
        <end position="192"/>
    </location>
</feature>
<reference evidence="3 4" key="1">
    <citation type="submission" date="2018-03" db="EMBL/GenBank/DDBJ databases">
        <authorList>
            <person name="Keele B.F."/>
        </authorList>
    </citation>
    <scope>NUCLEOTIDE SEQUENCE [LARGE SCALE GENOMIC DNA]</scope>
    <source>
        <strain evidence="3 4">CECT 8504</strain>
    </source>
</reference>
<feature type="transmembrane region" description="Helical" evidence="2">
    <location>
        <begin position="55"/>
        <end position="73"/>
    </location>
</feature>
<keyword evidence="2" id="KW-1133">Transmembrane helix</keyword>
<feature type="coiled-coil region" evidence="1">
    <location>
        <begin position="101"/>
        <end position="135"/>
    </location>
</feature>
<dbReference type="RefSeq" id="WP_146190496.1">
    <property type="nucleotide sequence ID" value="NZ_ONZF01000006.1"/>
</dbReference>
<dbReference type="OrthoDB" id="9968652at2"/>
<evidence type="ECO:0000256" key="2">
    <source>
        <dbReference type="SAM" id="Phobius"/>
    </source>
</evidence>
<gene>
    <name evidence="3" type="ORF">PAA8504_02704</name>
</gene>
<keyword evidence="2" id="KW-0812">Transmembrane</keyword>
<dbReference type="AlphaFoldDB" id="A0A2R8BXL5"/>
<organism evidence="3 4">
    <name type="scientific">Palleronia abyssalis</name>
    <dbReference type="NCBI Taxonomy" id="1501240"/>
    <lineage>
        <taxon>Bacteria</taxon>
        <taxon>Pseudomonadati</taxon>
        <taxon>Pseudomonadota</taxon>
        <taxon>Alphaproteobacteria</taxon>
        <taxon>Rhodobacterales</taxon>
        <taxon>Roseobacteraceae</taxon>
        <taxon>Palleronia</taxon>
    </lineage>
</organism>
<proteinExistence type="predicted"/>
<dbReference type="Proteomes" id="UP000244912">
    <property type="component" value="Unassembled WGS sequence"/>
</dbReference>
<evidence type="ECO:0000313" key="4">
    <source>
        <dbReference type="Proteomes" id="UP000244912"/>
    </source>
</evidence>
<accession>A0A2R8BXL5</accession>
<keyword evidence="4" id="KW-1185">Reference proteome</keyword>
<keyword evidence="1" id="KW-0175">Coiled coil</keyword>
<name>A0A2R8BXL5_9RHOB</name>
<sequence>MRISGQDLLTRQTVTAHAKLMIVIAAILAVTFYDLNSKSWIVFDRDLRPEEFAQISAVILIYSMVSYAVHYMGDVTSFCSWSSESKVVSDNLTDLKLHNIFDELRGESREIRRTVKELRRNLGRSSENEEKLRSDISLAVDNLHSVAVKLERTFDGIFKGFSRLSLSAKFILFFWYGAVPLGGAILALRLILPTAMKSF</sequence>